<organism evidence="1 2">
    <name type="scientific">Phytophthora oleae</name>
    <dbReference type="NCBI Taxonomy" id="2107226"/>
    <lineage>
        <taxon>Eukaryota</taxon>
        <taxon>Sar</taxon>
        <taxon>Stramenopiles</taxon>
        <taxon>Oomycota</taxon>
        <taxon>Peronosporomycetes</taxon>
        <taxon>Peronosporales</taxon>
        <taxon>Peronosporaceae</taxon>
        <taxon>Phytophthora</taxon>
    </lineage>
</organism>
<keyword evidence="2" id="KW-1185">Reference proteome</keyword>
<accession>A0ABD3F1P3</accession>
<reference evidence="1 2" key="1">
    <citation type="submission" date="2024-09" db="EMBL/GenBank/DDBJ databases">
        <title>Genome sequencing and assembly of Phytophthora oleae, isolate VK10A, causative agent of rot of olive drupes.</title>
        <authorList>
            <person name="Conti Taguali S."/>
            <person name="Riolo M."/>
            <person name="La Spada F."/>
            <person name="Cacciola S.O."/>
            <person name="Dionisio G."/>
        </authorList>
    </citation>
    <scope>NUCLEOTIDE SEQUENCE [LARGE SCALE GENOMIC DNA]</scope>
    <source>
        <strain evidence="1 2">VK10A</strain>
    </source>
</reference>
<sequence length="337" mass="38274">MKKQKCTYTARREEAQKLRLEVQRVASELQELQLRSLSPEDAALLDPAVQRVMAENDLMTVTAKNQQLNVASAQSMLVECLGDQDSHPLFTKICLTKDWNERKETLMAVREQKLRNAYDFLMAPGRFVNPDKPHTSDQRYETSEGDLCSWHLETMHFPGVESLEKVWEALLFHYNTIEIGISERLGHTTVRDDYDAIEGSVYNIRVLSKSENCTPVESSIVTFSHLFTDEDDGFGGRACGILALDSVDEDELYPYFPNERVRLDTSGAIILTASSRPAKTSGDEDELVVTLRRAAFLKLYNPQFPVSEVTRQELQAGIGRWGDVLMKTIRSYVYSHP</sequence>
<dbReference type="EMBL" id="JBIMZQ010000041">
    <property type="protein sequence ID" value="KAL3660331.1"/>
    <property type="molecule type" value="Genomic_DNA"/>
</dbReference>
<proteinExistence type="predicted"/>
<evidence type="ECO:0000313" key="1">
    <source>
        <dbReference type="EMBL" id="KAL3660331.1"/>
    </source>
</evidence>
<dbReference type="AlphaFoldDB" id="A0ABD3F1P3"/>
<comment type="caution">
    <text evidence="1">The sequence shown here is derived from an EMBL/GenBank/DDBJ whole genome shotgun (WGS) entry which is preliminary data.</text>
</comment>
<evidence type="ECO:0000313" key="2">
    <source>
        <dbReference type="Proteomes" id="UP001632037"/>
    </source>
</evidence>
<dbReference type="Proteomes" id="UP001632037">
    <property type="component" value="Unassembled WGS sequence"/>
</dbReference>
<name>A0ABD3F1P3_9STRA</name>
<gene>
    <name evidence="1" type="ORF">V7S43_014485</name>
</gene>
<protein>
    <submittedName>
        <fullName evidence="1">Uncharacterized protein</fullName>
    </submittedName>
</protein>